<keyword evidence="2" id="KW-1185">Reference proteome</keyword>
<evidence type="ECO:0000313" key="2">
    <source>
        <dbReference type="Proteomes" id="UP000299102"/>
    </source>
</evidence>
<sequence>MQGTFYFVAFVSQEGSSGAVGIARRGNGRQSPFWERAARAPNVRICTAALLASFDKNSRTARAVENLSGTIRGRLSTASESFKSGQQLGAAKHEVFGGREKAFVPRGEREVLITILAEPPHTKTAWVSCGHHTYGARCYDMSTAGHKPSPWISTIFEFGSSLSTASAMRPCHVISPPSERPSTLPRVVPGLGGSGGSLILNLNIQSSDRYTSLWIDYLAINVPLLAPMRPTNLTGYWLFEVERDSSGVVNELRTRRHRRRRLPSDTSDG</sequence>
<dbReference type="EMBL" id="BGZK01000162">
    <property type="protein sequence ID" value="GBP24470.1"/>
    <property type="molecule type" value="Genomic_DNA"/>
</dbReference>
<dbReference type="Proteomes" id="UP000299102">
    <property type="component" value="Unassembled WGS sequence"/>
</dbReference>
<evidence type="ECO:0000313" key="1">
    <source>
        <dbReference type="EMBL" id="GBP24470.1"/>
    </source>
</evidence>
<gene>
    <name evidence="1" type="ORF">EVAR_20794_1</name>
</gene>
<comment type="caution">
    <text evidence="1">The sequence shown here is derived from an EMBL/GenBank/DDBJ whole genome shotgun (WGS) entry which is preliminary data.</text>
</comment>
<name>A0A4C1UEB1_EUMVA</name>
<proteinExistence type="predicted"/>
<protein>
    <submittedName>
        <fullName evidence="1">Uncharacterized protein</fullName>
    </submittedName>
</protein>
<reference evidence="1 2" key="1">
    <citation type="journal article" date="2019" name="Commun. Biol.">
        <title>The bagworm genome reveals a unique fibroin gene that provides high tensile strength.</title>
        <authorList>
            <person name="Kono N."/>
            <person name="Nakamura H."/>
            <person name="Ohtoshi R."/>
            <person name="Tomita M."/>
            <person name="Numata K."/>
            <person name="Arakawa K."/>
        </authorList>
    </citation>
    <scope>NUCLEOTIDE SEQUENCE [LARGE SCALE GENOMIC DNA]</scope>
</reference>
<accession>A0A4C1UEB1</accession>
<dbReference type="AlphaFoldDB" id="A0A4C1UEB1"/>
<organism evidence="1 2">
    <name type="scientific">Eumeta variegata</name>
    <name type="common">Bagworm moth</name>
    <name type="synonym">Eumeta japonica</name>
    <dbReference type="NCBI Taxonomy" id="151549"/>
    <lineage>
        <taxon>Eukaryota</taxon>
        <taxon>Metazoa</taxon>
        <taxon>Ecdysozoa</taxon>
        <taxon>Arthropoda</taxon>
        <taxon>Hexapoda</taxon>
        <taxon>Insecta</taxon>
        <taxon>Pterygota</taxon>
        <taxon>Neoptera</taxon>
        <taxon>Endopterygota</taxon>
        <taxon>Lepidoptera</taxon>
        <taxon>Glossata</taxon>
        <taxon>Ditrysia</taxon>
        <taxon>Tineoidea</taxon>
        <taxon>Psychidae</taxon>
        <taxon>Oiketicinae</taxon>
        <taxon>Eumeta</taxon>
    </lineage>
</organism>